<dbReference type="EMBL" id="LT629804">
    <property type="protein sequence ID" value="SDU81055.1"/>
    <property type="molecule type" value="Genomic_DNA"/>
</dbReference>
<feature type="signal peptide" evidence="1">
    <location>
        <begin position="1"/>
        <end position="25"/>
    </location>
</feature>
<dbReference type="Pfam" id="PF09084">
    <property type="entry name" value="NMT1"/>
    <property type="match status" value="1"/>
</dbReference>
<dbReference type="STRING" id="131112.SAMN04489737_1396"/>
<dbReference type="GeneID" id="65345126"/>
<dbReference type="GO" id="GO:0009228">
    <property type="term" value="P:thiamine biosynthetic process"/>
    <property type="evidence" value="ECO:0007669"/>
    <property type="project" value="InterPro"/>
</dbReference>
<proteinExistence type="predicted"/>
<dbReference type="InterPro" id="IPR027939">
    <property type="entry name" value="NMT1/THI5"/>
</dbReference>
<protein>
    <submittedName>
        <fullName evidence="3">NitT/TauT family transport system substrate-binding protein</fullName>
    </submittedName>
</protein>
<name>A0A1H2LJY9_9ACTO</name>
<feature type="domain" description="SsuA/THI5-like" evidence="2">
    <location>
        <begin position="49"/>
        <end position="258"/>
    </location>
</feature>
<organism evidence="3 4">
    <name type="scientific">Arcanobacterium phocae</name>
    <dbReference type="NCBI Taxonomy" id="131112"/>
    <lineage>
        <taxon>Bacteria</taxon>
        <taxon>Bacillati</taxon>
        <taxon>Actinomycetota</taxon>
        <taxon>Actinomycetes</taxon>
        <taxon>Actinomycetales</taxon>
        <taxon>Actinomycetaceae</taxon>
        <taxon>Arcanobacterium</taxon>
    </lineage>
</organism>
<evidence type="ECO:0000313" key="4">
    <source>
        <dbReference type="Proteomes" id="UP000214355"/>
    </source>
</evidence>
<dbReference type="RefSeq" id="WP_091281473.1">
    <property type="nucleotide sequence ID" value="NZ_JABAPI010000005.1"/>
</dbReference>
<evidence type="ECO:0000259" key="2">
    <source>
        <dbReference type="Pfam" id="PF09084"/>
    </source>
</evidence>
<evidence type="ECO:0000313" key="3">
    <source>
        <dbReference type="EMBL" id="SDU81055.1"/>
    </source>
</evidence>
<sequence length="338" mass="36356">MKKLFALISAVTAVLIMTGCSQAPAEQAQPKNTEPDKVTIGLTYIPDVQFGPLYVALDKGYFADEGLDVTLRHHGAQEALFGALEAGEEDIVFAGATEMMQARTQGLDVVNWATLYQKYPVTLITTADSGIKTPADLVGKKVGLPGPYGENYYSLLAMEESYGLKDKMTVEYIGYTQAAAMAGHQVDAIIGFNNNDSIAIENAGLDVVEIPMVKGGQMPLVGVGLGSLKSNLNPQVYARVLSAIERGVNESIKDPDAAMDIIAKHVPSLTDLDQRALGRKVFDATLKLYTSDSEFGHQDSQLWEKMSTFLAESGIVDKAVPPLSTFTAEVVKLSSTNR</sequence>
<keyword evidence="1" id="KW-0732">Signal</keyword>
<gene>
    <name evidence="3" type="ORF">SAMN04489737_1396</name>
</gene>
<evidence type="ECO:0000256" key="1">
    <source>
        <dbReference type="SAM" id="SignalP"/>
    </source>
</evidence>
<dbReference type="OrthoDB" id="7808807at2"/>
<keyword evidence="4" id="KW-1185">Reference proteome</keyword>
<reference evidence="4" key="1">
    <citation type="submission" date="2016-10" db="EMBL/GenBank/DDBJ databases">
        <authorList>
            <person name="Varghese N."/>
            <person name="Submissions S."/>
        </authorList>
    </citation>
    <scope>NUCLEOTIDE SEQUENCE [LARGE SCALE GENOMIC DNA]</scope>
    <source>
        <strain evidence="4">DSM 10002</strain>
    </source>
</reference>
<feature type="chain" id="PRO_5009279441" evidence="1">
    <location>
        <begin position="26"/>
        <end position="338"/>
    </location>
</feature>
<dbReference type="PANTHER" id="PTHR31528:SF15">
    <property type="entry name" value="RIBOFLAVIN-BINDING PROTEIN RIBY"/>
    <property type="match status" value="1"/>
</dbReference>
<dbReference type="PANTHER" id="PTHR31528">
    <property type="entry name" value="4-AMINO-5-HYDROXYMETHYL-2-METHYLPYRIMIDINE PHOSPHATE SYNTHASE THI11-RELATED"/>
    <property type="match status" value="1"/>
</dbReference>
<dbReference type="InterPro" id="IPR015168">
    <property type="entry name" value="SsuA/THI5"/>
</dbReference>
<dbReference type="AlphaFoldDB" id="A0A1H2LJY9"/>
<dbReference type="PROSITE" id="PS51257">
    <property type="entry name" value="PROKAR_LIPOPROTEIN"/>
    <property type="match status" value="1"/>
</dbReference>
<dbReference type="Gene3D" id="3.40.190.10">
    <property type="entry name" value="Periplasmic binding protein-like II"/>
    <property type="match status" value="2"/>
</dbReference>
<dbReference type="SUPFAM" id="SSF53850">
    <property type="entry name" value="Periplasmic binding protein-like II"/>
    <property type="match status" value="1"/>
</dbReference>
<dbReference type="Proteomes" id="UP000214355">
    <property type="component" value="Chromosome I"/>
</dbReference>
<accession>A0A1H2LJY9</accession>